<sequence length="59" mass="6841">MNSTVGISEQILNEIDNLMEKSGVSKETFLKHIADYYNMNFVLDKKINDLNAYYDSFTN</sequence>
<evidence type="ECO:0000313" key="1">
    <source>
        <dbReference type="EMBL" id="MFL0268960.1"/>
    </source>
</evidence>
<keyword evidence="2" id="KW-1185">Reference proteome</keyword>
<dbReference type="RefSeq" id="WP_406765581.1">
    <property type="nucleotide sequence ID" value="NZ_JBJHZY010000002.1"/>
</dbReference>
<proteinExistence type="predicted"/>
<dbReference type="Proteomes" id="UP001623661">
    <property type="component" value="Unassembled WGS sequence"/>
</dbReference>
<reference evidence="1 2" key="1">
    <citation type="submission" date="2024-11" db="EMBL/GenBank/DDBJ databases">
        <authorList>
            <person name="Heng Y.C."/>
            <person name="Lim A.C.H."/>
            <person name="Lee J.K.Y."/>
            <person name="Kittelmann S."/>
        </authorList>
    </citation>
    <scope>NUCLEOTIDE SEQUENCE [LARGE SCALE GENOMIC DNA]</scope>
    <source>
        <strain evidence="1 2">WILCCON 0202</strain>
    </source>
</reference>
<accession>A0ABW8TVB4</accession>
<protein>
    <recommendedName>
        <fullName evidence="3">Ribbon-helix-helix protein CopG domain-containing protein</fullName>
    </recommendedName>
</protein>
<organism evidence="1 2">
    <name type="scientific">Candidatus Clostridium radicumherbarum</name>
    <dbReference type="NCBI Taxonomy" id="3381662"/>
    <lineage>
        <taxon>Bacteria</taxon>
        <taxon>Bacillati</taxon>
        <taxon>Bacillota</taxon>
        <taxon>Clostridia</taxon>
        <taxon>Eubacteriales</taxon>
        <taxon>Clostridiaceae</taxon>
        <taxon>Clostridium</taxon>
    </lineage>
</organism>
<dbReference type="EMBL" id="JBJHZY010000002">
    <property type="protein sequence ID" value="MFL0268960.1"/>
    <property type="molecule type" value="Genomic_DNA"/>
</dbReference>
<evidence type="ECO:0000313" key="2">
    <source>
        <dbReference type="Proteomes" id="UP001623661"/>
    </source>
</evidence>
<comment type="caution">
    <text evidence="1">The sequence shown here is derived from an EMBL/GenBank/DDBJ whole genome shotgun (WGS) entry which is preliminary data.</text>
</comment>
<gene>
    <name evidence="1" type="ORF">ACJDUH_12755</name>
</gene>
<evidence type="ECO:0008006" key="3">
    <source>
        <dbReference type="Google" id="ProtNLM"/>
    </source>
</evidence>
<name>A0ABW8TVB4_9CLOT</name>